<dbReference type="Pfam" id="PF07501">
    <property type="entry name" value="G5"/>
    <property type="match status" value="1"/>
</dbReference>
<dbReference type="PANTHER" id="PTHR35788:SF1">
    <property type="entry name" value="EXPORTED PROTEIN"/>
    <property type="match status" value="1"/>
</dbReference>
<comment type="caution">
    <text evidence="5">The sequence shown here is derived from an EMBL/GenBank/DDBJ whole genome shotgun (WGS) entry which is preliminary data.</text>
</comment>
<proteinExistence type="predicted"/>
<name>W4RHR8_9BACI</name>
<feature type="compositionally biased region" description="Acidic residues" evidence="2">
    <location>
        <begin position="415"/>
        <end position="431"/>
    </location>
</feature>
<evidence type="ECO:0000256" key="1">
    <source>
        <dbReference type="ARBA" id="ARBA00022729"/>
    </source>
</evidence>
<sequence>MKKRQILKILMIVIVFSFFTYSFTYFGATALSTQKDVEPIFSDHTFIGTIDVSNKTKEEAEALLEARWNEWSSNAAVALIHKEQAYSVSPESLTLLTDKTVSSASDGQQNELSVEMKSLTGILPDTISNRLNVEGLENGLTEAIQGFNENIVIELGRYLPQEEPIEVSSVSIKLSENNEEFLSFIKSFPTIDLEAESQFSLESFVKENELPELSDHTYSQIATAIYQAILPTNFLISERHISRELSENIEPGSEAKVQFNKRMDFRVYNPNASTYTIDFNWNSPYLEVTVKGEPFLYKYSIHTLDKQEFKPRTIKQFSPLLKAGQKSVIVEGSPGVIVKVVRETHTEEGELVKTEVLSEDFYPPVHRIEVHPLEAAPTVPESGTAAGEDTAVLPGAGDLNAQPDQSTGETSPGQDEGEDATDKEADMEEDGLFGKPNEEPK</sequence>
<gene>
    <name evidence="5" type="ORF">JCM21738_642</name>
</gene>
<dbReference type="Proteomes" id="UP000018949">
    <property type="component" value="Unassembled WGS sequence"/>
</dbReference>
<protein>
    <recommendedName>
        <fullName evidence="4">G5 domain-containing protein</fullName>
    </recommendedName>
</protein>
<feature type="region of interest" description="Disordered" evidence="2">
    <location>
        <begin position="374"/>
        <end position="441"/>
    </location>
</feature>
<feature type="domain" description="G5" evidence="4">
    <location>
        <begin position="298"/>
        <end position="374"/>
    </location>
</feature>
<evidence type="ECO:0000256" key="2">
    <source>
        <dbReference type="SAM" id="MobiDB-lite"/>
    </source>
</evidence>
<dbReference type="InterPro" id="IPR011098">
    <property type="entry name" value="G5_dom"/>
</dbReference>
<feature type="compositionally biased region" description="Polar residues" evidence="2">
    <location>
        <begin position="402"/>
        <end position="413"/>
    </location>
</feature>
<dbReference type="Gene3D" id="2.20.230.10">
    <property type="entry name" value="Resuscitation-promoting factor rpfb"/>
    <property type="match status" value="1"/>
</dbReference>
<keyword evidence="3" id="KW-0472">Membrane</keyword>
<dbReference type="SMART" id="SM01208">
    <property type="entry name" value="G5"/>
    <property type="match status" value="1"/>
</dbReference>
<dbReference type="RefSeq" id="WP_023627127.1">
    <property type="nucleotide sequence ID" value="NZ_BAUW01000004.1"/>
</dbReference>
<keyword evidence="3" id="KW-1133">Transmembrane helix</keyword>
<dbReference type="EMBL" id="BAUW01000004">
    <property type="protein sequence ID" value="GAE43970.1"/>
    <property type="molecule type" value="Genomic_DNA"/>
</dbReference>
<dbReference type="AlphaFoldDB" id="W4RHR8"/>
<evidence type="ECO:0000313" key="6">
    <source>
        <dbReference type="Proteomes" id="UP000018949"/>
    </source>
</evidence>
<evidence type="ECO:0000259" key="4">
    <source>
        <dbReference type="SMART" id="SM01208"/>
    </source>
</evidence>
<feature type="transmembrane region" description="Helical" evidence="3">
    <location>
        <begin position="7"/>
        <end position="28"/>
    </location>
</feature>
<organism evidence="5 6">
    <name type="scientific">Mesobacillus boroniphilus JCM 21738</name>
    <dbReference type="NCBI Taxonomy" id="1294265"/>
    <lineage>
        <taxon>Bacteria</taxon>
        <taxon>Bacillati</taxon>
        <taxon>Bacillota</taxon>
        <taxon>Bacilli</taxon>
        <taxon>Bacillales</taxon>
        <taxon>Bacillaceae</taxon>
        <taxon>Mesobacillus</taxon>
    </lineage>
</organism>
<accession>W4RHR8</accession>
<keyword evidence="6" id="KW-1185">Reference proteome</keyword>
<dbReference type="PANTHER" id="PTHR35788">
    <property type="entry name" value="EXPORTED PROTEIN-RELATED"/>
    <property type="match status" value="1"/>
</dbReference>
<evidence type="ECO:0000313" key="5">
    <source>
        <dbReference type="EMBL" id="GAE43970.1"/>
    </source>
</evidence>
<dbReference type="InterPro" id="IPR052913">
    <property type="entry name" value="Glycopeptide_resist_protein"/>
</dbReference>
<dbReference type="Pfam" id="PF04294">
    <property type="entry name" value="VanW"/>
    <property type="match status" value="1"/>
</dbReference>
<keyword evidence="3" id="KW-0812">Transmembrane</keyword>
<keyword evidence="1" id="KW-0732">Signal</keyword>
<dbReference type="eggNOG" id="COG2720">
    <property type="taxonomic scope" value="Bacteria"/>
</dbReference>
<dbReference type="InterPro" id="IPR007391">
    <property type="entry name" value="Vancomycin_resist_VanW"/>
</dbReference>
<evidence type="ECO:0000256" key="3">
    <source>
        <dbReference type="SAM" id="Phobius"/>
    </source>
</evidence>
<reference evidence="5 6" key="1">
    <citation type="submission" date="2013-12" db="EMBL/GenBank/DDBJ databases">
        <title>NBRP : Genome information of microbial organism related human and environment.</title>
        <authorList>
            <person name="Hattori M."/>
            <person name="Oshima K."/>
            <person name="Inaba H."/>
            <person name="Suda W."/>
            <person name="Sakamoto M."/>
            <person name="Iino T."/>
            <person name="Kitahara M."/>
            <person name="Oshida Y."/>
            <person name="Iida T."/>
            <person name="Kudo T."/>
            <person name="Itoh T."/>
            <person name="Ahmed I."/>
            <person name="Ohkuma M."/>
        </authorList>
    </citation>
    <scope>NUCLEOTIDE SEQUENCE [LARGE SCALE GENOMIC DNA]</scope>
    <source>
        <strain evidence="5 6">JCM 21738</strain>
    </source>
</reference>